<dbReference type="AlphaFoldDB" id="A0A7M2WYG2"/>
<accession>A0A7M2WYG2</accession>
<dbReference type="KEGG" id="hbs:IPV69_03570"/>
<dbReference type="InterPro" id="IPR008979">
    <property type="entry name" value="Galactose-bd-like_sf"/>
</dbReference>
<feature type="chain" id="PRO_5034663187" evidence="1">
    <location>
        <begin position="25"/>
        <end position="429"/>
    </location>
</feature>
<name>A0A7M2WYG2_9BACT</name>
<keyword evidence="1" id="KW-0732">Signal</keyword>
<feature type="signal peptide" evidence="1">
    <location>
        <begin position="1"/>
        <end position="24"/>
    </location>
</feature>
<dbReference type="GO" id="GO:0016788">
    <property type="term" value="F:hydrolase activity, acting on ester bonds"/>
    <property type="evidence" value="ECO:0007669"/>
    <property type="project" value="InterPro"/>
</dbReference>
<keyword evidence="4" id="KW-1185">Reference proteome</keyword>
<dbReference type="Gene3D" id="1.10.575.10">
    <property type="entry name" value="P1 Nuclease"/>
    <property type="match status" value="1"/>
</dbReference>
<dbReference type="InterPro" id="IPR013222">
    <property type="entry name" value="Glyco_hyd_98_carb-bd"/>
</dbReference>
<feature type="domain" description="Glycosyl hydrolase family 98 putative carbohydrate-binding module" evidence="2">
    <location>
        <begin position="284"/>
        <end position="428"/>
    </location>
</feature>
<dbReference type="EMBL" id="CP063458">
    <property type="protein sequence ID" value="QOV90459.1"/>
    <property type="molecule type" value="Genomic_DNA"/>
</dbReference>
<dbReference type="SUPFAM" id="SSF48537">
    <property type="entry name" value="Phospholipase C/P1 nuclease"/>
    <property type="match status" value="1"/>
</dbReference>
<reference evidence="3 4" key="1">
    <citation type="submission" date="2020-10" db="EMBL/GenBank/DDBJ databases">
        <title>Wide distribution of Phycisphaera-like planctomycetes from WD2101 soil group in peatlands and genome analysis of the first cultivated representative.</title>
        <authorList>
            <person name="Dedysh S.N."/>
            <person name="Beletsky A.V."/>
            <person name="Ivanova A."/>
            <person name="Kulichevskaya I.S."/>
            <person name="Suzina N.E."/>
            <person name="Philippov D.A."/>
            <person name="Rakitin A.L."/>
            <person name="Mardanov A.V."/>
            <person name="Ravin N.V."/>
        </authorList>
    </citation>
    <scope>NUCLEOTIDE SEQUENCE [LARGE SCALE GENOMIC DNA]</scope>
    <source>
        <strain evidence="3 4">M1803</strain>
    </source>
</reference>
<dbReference type="RefSeq" id="WP_206293542.1">
    <property type="nucleotide sequence ID" value="NZ_CP063458.1"/>
</dbReference>
<dbReference type="Gene3D" id="2.60.120.1060">
    <property type="entry name" value="NPCBM/NEW2 domain"/>
    <property type="match status" value="1"/>
</dbReference>
<evidence type="ECO:0000313" key="4">
    <source>
        <dbReference type="Proteomes" id="UP000593765"/>
    </source>
</evidence>
<evidence type="ECO:0000256" key="1">
    <source>
        <dbReference type="SAM" id="SignalP"/>
    </source>
</evidence>
<gene>
    <name evidence="3" type="ORF">IPV69_03570</name>
</gene>
<proteinExistence type="predicted"/>
<dbReference type="Proteomes" id="UP000593765">
    <property type="component" value="Chromosome"/>
</dbReference>
<dbReference type="SUPFAM" id="SSF49785">
    <property type="entry name" value="Galactose-binding domain-like"/>
    <property type="match status" value="1"/>
</dbReference>
<protein>
    <submittedName>
        <fullName evidence="3">NPCBM/NEW2 domain-containing protein</fullName>
    </submittedName>
</protein>
<evidence type="ECO:0000259" key="2">
    <source>
        <dbReference type="SMART" id="SM00776"/>
    </source>
</evidence>
<dbReference type="Pfam" id="PF08305">
    <property type="entry name" value="NPCBM"/>
    <property type="match status" value="1"/>
</dbReference>
<sequence length="429" mass="46957">MIRFNLLRLLFLAAIALPAGSAFAWGEPHLAITKAALEVLPPWQQQLLGDELAPLAGKYCMIPDNVFTDRPNARFAMIEGRAEVYLLNLHLPAQQPENLQTLRYFMGKAVDALRAKNVKDAARYMGTICHQIEDYGSPSHTMPGDNMFTLLQQFMPPPDAMKDQLLHGPVENGTFAVTLADYKPALLGTTVDEASWRLLHRIHDGILNARSTTLPIIQALYADDAKRVESWQIKAAKVDAQVVADAMYTILCLGAERFDEAEQKSLRRVAIGGFFPLEAASLYYPQSQFYSSPHWGHARSGVILAEGKKAMPLRLRVSDGDGTAEREFTNGVSAGMGKSLMFHLPRGTYARFSVLGGLHPQLGEKGKVEFAVIGDGKTLASAIVAGTEPAHAFDCDISGVAELKLSLTSRGSEPKSNYAIWAEPLLIKP</sequence>
<dbReference type="InterPro" id="IPR038637">
    <property type="entry name" value="NPCBM_sf"/>
</dbReference>
<dbReference type="SMART" id="SM00776">
    <property type="entry name" value="NPCBM"/>
    <property type="match status" value="1"/>
</dbReference>
<evidence type="ECO:0000313" key="3">
    <source>
        <dbReference type="EMBL" id="QOV90459.1"/>
    </source>
</evidence>
<organism evidence="3 4">
    <name type="scientific">Humisphaera borealis</name>
    <dbReference type="NCBI Taxonomy" id="2807512"/>
    <lineage>
        <taxon>Bacteria</taxon>
        <taxon>Pseudomonadati</taxon>
        <taxon>Planctomycetota</taxon>
        <taxon>Phycisphaerae</taxon>
        <taxon>Tepidisphaerales</taxon>
        <taxon>Tepidisphaeraceae</taxon>
        <taxon>Humisphaera</taxon>
    </lineage>
</organism>
<dbReference type="InterPro" id="IPR008947">
    <property type="entry name" value="PLipase_C/P1_nuclease_dom_sf"/>
</dbReference>